<dbReference type="InterPro" id="IPR023996">
    <property type="entry name" value="TonB-dep_OMP_SusC/RagA"/>
</dbReference>
<protein>
    <submittedName>
        <fullName evidence="8">SusC/RagA family TonB-linked outer membrane protein</fullName>
    </submittedName>
</protein>
<dbReference type="AlphaFoldDB" id="A0A3S1AZX9"/>
<dbReference type="Pfam" id="PF07660">
    <property type="entry name" value="STN"/>
    <property type="match status" value="1"/>
</dbReference>
<dbReference type="NCBIfam" id="TIGR04056">
    <property type="entry name" value="OMP_RagA_SusC"/>
    <property type="match status" value="1"/>
</dbReference>
<dbReference type="InterPro" id="IPR037066">
    <property type="entry name" value="Plug_dom_sf"/>
</dbReference>
<comment type="caution">
    <text evidence="8">The sequence shown here is derived from an EMBL/GenBank/DDBJ whole genome shotgun (WGS) entry which is preliminary data.</text>
</comment>
<dbReference type="InterPro" id="IPR012910">
    <property type="entry name" value="Plug_dom"/>
</dbReference>
<evidence type="ECO:0000256" key="3">
    <source>
        <dbReference type="ARBA" id="ARBA00022452"/>
    </source>
</evidence>
<keyword evidence="3 7" id="KW-1134">Transmembrane beta strand</keyword>
<sequence>MKTKHGLPIGHWKSYARCIMLAACLFLQTTAAAFSQLINLQVNGARLEQVLSTIRAQTGYSFVFDARFAKNALPVTVHLRDASLQGALEEVFKGQPFTFEINDKIVTVLTAAPVRQTIAISGRILSPDNQPIIGATVIVQGTKQGTITNSDGRFTLGNIPEDATLVITSVGFDPLSLRVSNGAINVTNSGLKSQLVKSGLQNLLITLVPSSSQLQEVNVTVGYGTQKRRETTAAISTIKGSQLQNKPSASIEGLLQGLAPGLLVQNNSGMPGGRSVVQIRGLASFSNSANSNVVSTPLFIIDGVPLEQDVFNPSDPRQAITSVLAGFSPFDLESVDVLKDASATAIYGSRGANGVIIINTKRGKVGKPIVTLNTQYGLTYYPSLRKTLGGKAERDFKIALYNQYKSSKVGGGATDMPIELTDSLNSFYNNSTDWQRLYFRDADLKNVNLGISGATENASYRIGVDYYKEKGIVLGSGFSRFSLTYNGIFKPTSRLTITGRANLSQTDASQKRGDTYNAAVVGNNFSSSFRPGPNSGFFDAFLESYNKGVNIDLTRRALAQLEVSYDIFKFLNLTSRASGNYEFYRTRTFEPSATRTDYKAAASYYSQEKVNLLSETFLRYYQTFKRHSVDLVVGNTINTSENNNIYGAATGGPSDAQQVIQGYPQANLKLETHNIRYGLLSYYSRLSYNYDKKYLLQGVIRADGSSKFGKDNQWGYFPSLSAGWVFTEEKFLRSNIGRWLNFGKIRASTGKSGTQYEDNYLAVGAYQTRSGDNATYNNIPLLNPNYGGGNGIALPNLTWQTTQDKGIGLDLEFFNSRLTATLDYYDKHTDGFLFPDALNSTSGYASRFVNSGAVRNYGYEAAITAYITKPGKNFQYSTTFIGAINRNELTKLPDFGRSVSRGNYAVGQPYLQIGRPLNGFYLLKYLGVYPDDASVPVNKYTGTRLYPNTSGFASQDPYRAGDIALLDVNGDGRIGVMPNDFSDRVYAGDPNPKFTGSFAHTFSYRFKNNATVQLELFFNYSVGGKVFNKVLADRIKGVSWTASENVNYPGGQRNLLDVSDLDFWRPDHTNAKYPVLNPWRYYGLSSYDFIGNYETNNDLFLEDGSFIRLNNVNLSYDFSTSVLNRWHIRRLRVYGGMNNVFLLTRYSGVDPENVDFYGYDLGNGYPIPYKFNCGFNFEF</sequence>
<comment type="subcellular location">
    <subcellularLocation>
        <location evidence="1 7">Cell outer membrane</location>
        <topology evidence="1 7">Multi-pass membrane protein</topology>
    </subcellularLocation>
</comment>
<dbReference type="NCBIfam" id="TIGR04057">
    <property type="entry name" value="SusC_RagA_signa"/>
    <property type="match status" value="1"/>
</dbReference>
<evidence type="ECO:0000256" key="7">
    <source>
        <dbReference type="PROSITE-ProRule" id="PRU01360"/>
    </source>
</evidence>
<gene>
    <name evidence="8" type="ORF">ECE50_028980</name>
</gene>
<dbReference type="InterPro" id="IPR036942">
    <property type="entry name" value="Beta-barrel_TonB_sf"/>
</dbReference>
<evidence type="ECO:0000313" key="8">
    <source>
        <dbReference type="EMBL" id="NSL90893.1"/>
    </source>
</evidence>
<dbReference type="GO" id="GO:0009279">
    <property type="term" value="C:cell outer membrane"/>
    <property type="evidence" value="ECO:0007669"/>
    <property type="project" value="UniProtKB-SubCell"/>
</dbReference>
<dbReference type="SMART" id="SM00965">
    <property type="entry name" value="STN"/>
    <property type="match status" value="1"/>
</dbReference>
<evidence type="ECO:0000256" key="1">
    <source>
        <dbReference type="ARBA" id="ARBA00004571"/>
    </source>
</evidence>
<keyword evidence="2 7" id="KW-0813">Transport</keyword>
<proteinExistence type="inferred from homology"/>
<reference evidence="8" key="1">
    <citation type="submission" date="2020-05" db="EMBL/GenBank/DDBJ databases">
        <title>Chitinophaga laudate sp. nov., isolated from a tropical peat swamp.</title>
        <authorList>
            <person name="Goh C.B.S."/>
            <person name="Lee M.S."/>
            <person name="Parimannan S."/>
            <person name="Pasbakhsh P."/>
            <person name="Yule C.M."/>
            <person name="Rajandas H."/>
            <person name="Loke S."/>
            <person name="Croft L."/>
            <person name="Tan J.B.L."/>
        </authorList>
    </citation>
    <scope>NUCLEOTIDE SEQUENCE</scope>
    <source>
        <strain evidence="8">Mgbs1</strain>
    </source>
</reference>
<keyword evidence="4 7" id="KW-0812">Transmembrane</keyword>
<evidence type="ECO:0000313" key="9">
    <source>
        <dbReference type="Proteomes" id="UP000281028"/>
    </source>
</evidence>
<dbReference type="InterPro" id="IPR039426">
    <property type="entry name" value="TonB-dep_rcpt-like"/>
</dbReference>
<dbReference type="InterPro" id="IPR023997">
    <property type="entry name" value="TonB-dep_OMP_SusC/RagA_CS"/>
</dbReference>
<evidence type="ECO:0000256" key="2">
    <source>
        <dbReference type="ARBA" id="ARBA00022448"/>
    </source>
</evidence>
<keyword evidence="5 7" id="KW-0472">Membrane</keyword>
<dbReference type="SUPFAM" id="SSF49464">
    <property type="entry name" value="Carboxypeptidase regulatory domain-like"/>
    <property type="match status" value="1"/>
</dbReference>
<dbReference type="Gene3D" id="2.40.170.20">
    <property type="entry name" value="TonB-dependent receptor, beta-barrel domain"/>
    <property type="match status" value="1"/>
</dbReference>
<accession>A0A3S1AZX9</accession>
<dbReference type="SUPFAM" id="SSF56935">
    <property type="entry name" value="Porins"/>
    <property type="match status" value="1"/>
</dbReference>
<dbReference type="OrthoDB" id="9768177at2"/>
<dbReference type="Pfam" id="PF13715">
    <property type="entry name" value="CarbopepD_reg_2"/>
    <property type="match status" value="1"/>
</dbReference>
<dbReference type="PROSITE" id="PS52016">
    <property type="entry name" value="TONB_DEPENDENT_REC_3"/>
    <property type="match status" value="1"/>
</dbReference>
<evidence type="ECO:0000256" key="4">
    <source>
        <dbReference type="ARBA" id="ARBA00022692"/>
    </source>
</evidence>
<dbReference type="Gene3D" id="2.60.40.1120">
    <property type="entry name" value="Carboxypeptidase-like, regulatory domain"/>
    <property type="match status" value="1"/>
</dbReference>
<keyword evidence="6 7" id="KW-0998">Cell outer membrane</keyword>
<name>A0A3S1AZX9_9BACT</name>
<comment type="similarity">
    <text evidence="7">Belongs to the TonB-dependent receptor family.</text>
</comment>
<dbReference type="Proteomes" id="UP000281028">
    <property type="component" value="Unassembled WGS sequence"/>
</dbReference>
<dbReference type="InterPro" id="IPR008969">
    <property type="entry name" value="CarboxyPept-like_regulatory"/>
</dbReference>
<dbReference type="EMBL" id="RIAR02000001">
    <property type="protein sequence ID" value="NSL90893.1"/>
    <property type="molecule type" value="Genomic_DNA"/>
</dbReference>
<organism evidence="8 9">
    <name type="scientific">Chitinophaga solisilvae</name>
    <dbReference type="NCBI Taxonomy" id="1233460"/>
    <lineage>
        <taxon>Bacteria</taxon>
        <taxon>Pseudomonadati</taxon>
        <taxon>Bacteroidota</taxon>
        <taxon>Chitinophagia</taxon>
        <taxon>Chitinophagales</taxon>
        <taxon>Chitinophagaceae</taxon>
        <taxon>Chitinophaga</taxon>
    </lineage>
</organism>
<evidence type="ECO:0000256" key="6">
    <source>
        <dbReference type="ARBA" id="ARBA00023237"/>
    </source>
</evidence>
<evidence type="ECO:0000256" key="5">
    <source>
        <dbReference type="ARBA" id="ARBA00023136"/>
    </source>
</evidence>
<keyword evidence="9" id="KW-1185">Reference proteome</keyword>
<dbReference type="Gene3D" id="2.170.130.10">
    <property type="entry name" value="TonB-dependent receptor, plug domain"/>
    <property type="match status" value="1"/>
</dbReference>
<dbReference type="Pfam" id="PF07715">
    <property type="entry name" value="Plug"/>
    <property type="match status" value="1"/>
</dbReference>
<dbReference type="InterPro" id="IPR011662">
    <property type="entry name" value="Secretin/TonB_short_N"/>
</dbReference>